<organism evidence="1 2">
    <name type="scientific">Mucor plumbeus</name>
    <dbReference type="NCBI Taxonomy" id="97098"/>
    <lineage>
        <taxon>Eukaryota</taxon>
        <taxon>Fungi</taxon>
        <taxon>Fungi incertae sedis</taxon>
        <taxon>Mucoromycota</taxon>
        <taxon>Mucoromycotina</taxon>
        <taxon>Mucoromycetes</taxon>
        <taxon>Mucorales</taxon>
        <taxon>Mucorineae</taxon>
        <taxon>Mucoraceae</taxon>
        <taxon>Mucor</taxon>
    </lineage>
</organism>
<dbReference type="EMBL" id="JAEPRC010000444">
    <property type="protein sequence ID" value="KAG2197091.1"/>
    <property type="molecule type" value="Genomic_DNA"/>
</dbReference>
<evidence type="ECO:0000313" key="1">
    <source>
        <dbReference type="EMBL" id="KAG2197091.1"/>
    </source>
</evidence>
<proteinExistence type="predicted"/>
<keyword evidence="2" id="KW-1185">Reference proteome</keyword>
<gene>
    <name evidence="1" type="ORF">INT46_008692</name>
</gene>
<feature type="non-terminal residue" evidence="1">
    <location>
        <position position="1"/>
    </location>
</feature>
<accession>A0A8H7USL7</accession>
<protein>
    <submittedName>
        <fullName evidence="1">Uncharacterized protein</fullName>
    </submittedName>
</protein>
<dbReference type="AlphaFoldDB" id="A0A8H7USL7"/>
<name>A0A8H7USL7_9FUNG</name>
<evidence type="ECO:0000313" key="2">
    <source>
        <dbReference type="Proteomes" id="UP000650833"/>
    </source>
</evidence>
<dbReference type="Proteomes" id="UP000650833">
    <property type="component" value="Unassembled WGS sequence"/>
</dbReference>
<sequence>IGSKIKKKNGFRYKFFLPAIIIGLAAFVLAEDEPHYFFFPTDGSEFASDDQITFATNGITNDADETIIAKLFNAEDNSEIKQIGSYTGDSIVRPDDDDEWTFTWVIDVEPGTYYVRLYEQDADGQIDDDDEWDNEIVSYDFRIRGPSSKRKRAALKRSQNMKKRAQTLRKVSL</sequence>
<comment type="caution">
    <text evidence="1">The sequence shown here is derived from an EMBL/GenBank/DDBJ whole genome shotgun (WGS) entry which is preliminary data.</text>
</comment>
<dbReference type="OrthoDB" id="2275968at2759"/>
<reference evidence="1" key="1">
    <citation type="submission" date="2020-12" db="EMBL/GenBank/DDBJ databases">
        <title>Metabolic potential, ecology and presence of endohyphal bacteria is reflected in genomic diversity of Mucoromycotina.</title>
        <authorList>
            <person name="Muszewska A."/>
            <person name="Okrasinska A."/>
            <person name="Steczkiewicz K."/>
            <person name="Drgas O."/>
            <person name="Orlowska M."/>
            <person name="Perlinska-Lenart U."/>
            <person name="Aleksandrzak-Piekarczyk T."/>
            <person name="Szatraj K."/>
            <person name="Zielenkiewicz U."/>
            <person name="Pilsyk S."/>
            <person name="Malc E."/>
            <person name="Mieczkowski P."/>
            <person name="Kruszewska J.S."/>
            <person name="Biernat P."/>
            <person name="Pawlowska J."/>
        </authorList>
    </citation>
    <scope>NUCLEOTIDE SEQUENCE</scope>
    <source>
        <strain evidence="1">CBS 226.32</strain>
    </source>
</reference>